<name>A0A841L2F4_9FIRM</name>
<feature type="domain" description="DUF2382" evidence="3">
    <location>
        <begin position="108"/>
        <end position="216"/>
    </location>
</feature>
<evidence type="ECO:0000259" key="3">
    <source>
        <dbReference type="Pfam" id="PF09557"/>
    </source>
</evidence>
<protein>
    <submittedName>
        <fullName evidence="4">Uncharacterized protein (TIGR02271 family)</fullName>
    </submittedName>
</protein>
<dbReference type="RefSeq" id="WP_243183229.1">
    <property type="nucleotide sequence ID" value="NZ_JACHEN010000015.1"/>
</dbReference>
<keyword evidence="2" id="KW-1133">Transmembrane helix</keyword>
<gene>
    <name evidence="4" type="ORF">HNQ80_002671</name>
</gene>
<reference evidence="4 5" key="1">
    <citation type="submission" date="2020-08" db="EMBL/GenBank/DDBJ databases">
        <title>Genomic Encyclopedia of Type Strains, Phase IV (KMG-IV): sequencing the most valuable type-strain genomes for metagenomic binning, comparative biology and taxonomic classification.</title>
        <authorList>
            <person name="Goeker M."/>
        </authorList>
    </citation>
    <scope>NUCLEOTIDE SEQUENCE [LARGE SCALE GENOMIC DNA]</scope>
    <source>
        <strain evidence="4 5">DSM 103526</strain>
    </source>
</reference>
<keyword evidence="2" id="KW-0472">Membrane</keyword>
<keyword evidence="2" id="KW-0812">Transmembrane</keyword>
<dbReference type="EMBL" id="JACHEN010000015">
    <property type="protein sequence ID" value="MBB6216569.1"/>
    <property type="molecule type" value="Genomic_DNA"/>
</dbReference>
<dbReference type="InterPro" id="IPR019060">
    <property type="entry name" value="DUF2382"/>
</dbReference>
<dbReference type="InterPro" id="IPR052967">
    <property type="entry name" value="Stress_Response_Assoc"/>
</dbReference>
<feature type="transmembrane region" description="Helical" evidence="2">
    <location>
        <begin position="58"/>
        <end position="79"/>
    </location>
</feature>
<dbReference type="Proteomes" id="UP000579281">
    <property type="component" value="Unassembled WGS sequence"/>
</dbReference>
<evidence type="ECO:0000313" key="5">
    <source>
        <dbReference type="Proteomes" id="UP000579281"/>
    </source>
</evidence>
<dbReference type="PANTHER" id="PTHR38463">
    <property type="entry name" value="STRESS RESPONSE PROTEIN YSNF"/>
    <property type="match status" value="1"/>
</dbReference>
<dbReference type="AlphaFoldDB" id="A0A841L2F4"/>
<dbReference type="Pfam" id="PF09557">
    <property type="entry name" value="DUF2382"/>
    <property type="match status" value="1"/>
</dbReference>
<evidence type="ECO:0000256" key="1">
    <source>
        <dbReference type="SAM" id="MobiDB-lite"/>
    </source>
</evidence>
<sequence length="234" mass="26142">MLKNSSVAHQRTYTLKDIISGVILGGLVGILVGFLHSTSILIIPGLNTVFSAIPVNEIISGALLGIILGGLMGGAWILYSTENINAEYVPETRTTKQSINDDSKNVTLQIKEEQLDIAKKWVKTGDVKIYKENFTEEKSFTVPVMHEELIIEKKTLASDRPEHKDAPTEVIRIPLSEEQVEFTKYRVTLEDVSIYKQHIEDIKHIEATLKRDEAKVKVSGSPRVRDKSNSSKTK</sequence>
<proteinExistence type="predicted"/>
<dbReference type="PANTHER" id="PTHR38463:SF1">
    <property type="entry name" value="STRESS RESPONSE PROTEIN YSNF"/>
    <property type="match status" value="1"/>
</dbReference>
<comment type="caution">
    <text evidence="4">The sequence shown here is derived from an EMBL/GenBank/DDBJ whole genome shotgun (WGS) entry which is preliminary data.</text>
</comment>
<feature type="compositionally biased region" description="Basic and acidic residues" evidence="1">
    <location>
        <begin position="223"/>
        <end position="234"/>
    </location>
</feature>
<feature type="region of interest" description="Disordered" evidence="1">
    <location>
        <begin position="214"/>
        <end position="234"/>
    </location>
</feature>
<accession>A0A841L2F4</accession>
<dbReference type="NCBIfam" id="TIGR02271">
    <property type="entry name" value="YsnF/AvaK domain"/>
    <property type="match status" value="1"/>
</dbReference>
<evidence type="ECO:0000313" key="4">
    <source>
        <dbReference type="EMBL" id="MBB6216569.1"/>
    </source>
</evidence>
<keyword evidence="5" id="KW-1185">Reference proteome</keyword>
<evidence type="ECO:0000256" key="2">
    <source>
        <dbReference type="SAM" id="Phobius"/>
    </source>
</evidence>
<organism evidence="4 5">
    <name type="scientific">Anaerosolibacter carboniphilus</name>
    <dbReference type="NCBI Taxonomy" id="1417629"/>
    <lineage>
        <taxon>Bacteria</taxon>
        <taxon>Bacillati</taxon>
        <taxon>Bacillota</taxon>
        <taxon>Clostridia</taxon>
        <taxon>Peptostreptococcales</taxon>
        <taxon>Thermotaleaceae</taxon>
        <taxon>Anaerosolibacter</taxon>
    </lineage>
</organism>
<feature type="transmembrane region" description="Helical" evidence="2">
    <location>
        <begin position="21"/>
        <end position="46"/>
    </location>
</feature>